<comment type="caution">
    <text evidence="2">The sequence shown here is derived from an EMBL/GenBank/DDBJ whole genome shotgun (WGS) entry which is preliminary data.</text>
</comment>
<protein>
    <submittedName>
        <fullName evidence="2">Uncharacterized protein</fullName>
    </submittedName>
</protein>
<feature type="transmembrane region" description="Helical" evidence="1">
    <location>
        <begin position="71"/>
        <end position="96"/>
    </location>
</feature>
<accession>A0A6B0GRB5</accession>
<name>A0A6B0GRB5_9EURY</name>
<evidence type="ECO:0000313" key="2">
    <source>
        <dbReference type="EMBL" id="MWG35917.1"/>
    </source>
</evidence>
<keyword evidence="1" id="KW-0472">Membrane</keyword>
<keyword evidence="1" id="KW-0812">Transmembrane</keyword>
<dbReference type="EMBL" id="WSZK01000028">
    <property type="protein sequence ID" value="MWG35917.1"/>
    <property type="molecule type" value="Genomic_DNA"/>
</dbReference>
<sequence>MSDPEKASIENSTLITDPESSNLPLVARLVEPDTLPEDLAWVWVLAADAVMLGAVVWLTNPIPEFRVMSTLLAGVAGFALSALAALVAVNCLYWRWTAALERHGLVLEGEDGE</sequence>
<evidence type="ECO:0000256" key="1">
    <source>
        <dbReference type="SAM" id="Phobius"/>
    </source>
</evidence>
<organism evidence="2 3">
    <name type="scientific">Halomarina oriensis</name>
    <dbReference type="NCBI Taxonomy" id="671145"/>
    <lineage>
        <taxon>Archaea</taxon>
        <taxon>Methanobacteriati</taxon>
        <taxon>Methanobacteriota</taxon>
        <taxon>Stenosarchaea group</taxon>
        <taxon>Halobacteria</taxon>
        <taxon>Halobacteriales</taxon>
        <taxon>Natronomonadaceae</taxon>
        <taxon>Halomarina</taxon>
    </lineage>
</organism>
<keyword evidence="1" id="KW-1133">Transmembrane helix</keyword>
<reference evidence="2 3" key="1">
    <citation type="submission" date="2019-12" db="EMBL/GenBank/DDBJ databases">
        <title>Halocatena pleomorpha gen. nov. sp. nov., an extremely halophilic archaeon of family Halobacteriaceae isolated from saltpan soil.</title>
        <authorList>
            <person name="Pal Y."/>
            <person name="Verma A."/>
            <person name="Krishnamurthi S."/>
            <person name="Kumar P."/>
        </authorList>
    </citation>
    <scope>NUCLEOTIDE SEQUENCE [LARGE SCALE GENOMIC DNA]</scope>
    <source>
        <strain evidence="2 3">JCM 16495</strain>
    </source>
</reference>
<dbReference type="Proteomes" id="UP000451471">
    <property type="component" value="Unassembled WGS sequence"/>
</dbReference>
<keyword evidence="3" id="KW-1185">Reference proteome</keyword>
<evidence type="ECO:0000313" key="3">
    <source>
        <dbReference type="Proteomes" id="UP000451471"/>
    </source>
</evidence>
<gene>
    <name evidence="2" type="ORF">GQS65_15735</name>
</gene>
<proteinExistence type="predicted"/>
<dbReference type="AlphaFoldDB" id="A0A6B0GRB5"/>
<feature type="transmembrane region" description="Helical" evidence="1">
    <location>
        <begin position="40"/>
        <end position="59"/>
    </location>
</feature>